<dbReference type="EMBL" id="JAANCM010000006">
    <property type="protein sequence ID" value="NHT76783.1"/>
    <property type="molecule type" value="Genomic_DNA"/>
</dbReference>
<evidence type="ECO:0000313" key="8">
    <source>
        <dbReference type="EMBL" id="NHT76783.1"/>
    </source>
</evidence>
<evidence type="ECO:0000256" key="4">
    <source>
        <dbReference type="ARBA" id="ARBA00022741"/>
    </source>
</evidence>
<dbReference type="SUPFAM" id="SSF50331">
    <property type="entry name" value="MOP-like"/>
    <property type="match status" value="1"/>
</dbReference>
<proteinExistence type="inferred from homology"/>
<keyword evidence="4" id="KW-0547">Nucleotide-binding</keyword>
<evidence type="ECO:0000259" key="7">
    <source>
        <dbReference type="PROSITE" id="PS50893"/>
    </source>
</evidence>
<keyword evidence="3" id="KW-0813">Transport</keyword>
<dbReference type="PANTHER" id="PTHR42781:SF4">
    <property type="entry name" value="SPERMIDINE_PUTRESCINE IMPORT ATP-BINDING PROTEIN POTA"/>
    <property type="match status" value="1"/>
</dbReference>
<evidence type="ECO:0000313" key="9">
    <source>
        <dbReference type="Proteomes" id="UP001155840"/>
    </source>
</evidence>
<dbReference type="GO" id="GO:0140359">
    <property type="term" value="F:ABC-type transporter activity"/>
    <property type="evidence" value="ECO:0007669"/>
    <property type="project" value="UniProtKB-ARBA"/>
</dbReference>
<evidence type="ECO:0000256" key="2">
    <source>
        <dbReference type="ARBA" id="ARBA00005417"/>
    </source>
</evidence>
<comment type="caution">
    <text evidence="8">The sequence shown here is derived from an EMBL/GenBank/DDBJ whole genome shotgun (WGS) entry which is preliminary data.</text>
</comment>
<protein>
    <submittedName>
        <fullName evidence="8">ABC transporter ATP-binding protein</fullName>
    </submittedName>
</protein>
<dbReference type="InterPro" id="IPR003439">
    <property type="entry name" value="ABC_transporter-like_ATP-bd"/>
</dbReference>
<dbReference type="Proteomes" id="UP001155840">
    <property type="component" value="Unassembled WGS sequence"/>
</dbReference>
<dbReference type="Pfam" id="PF00005">
    <property type="entry name" value="ABC_tran"/>
    <property type="match status" value="1"/>
</dbReference>
<dbReference type="GO" id="GO:0005524">
    <property type="term" value="F:ATP binding"/>
    <property type="evidence" value="ECO:0007669"/>
    <property type="project" value="UniProtKB-KW"/>
</dbReference>
<evidence type="ECO:0000256" key="6">
    <source>
        <dbReference type="SAM" id="MobiDB-lite"/>
    </source>
</evidence>
<dbReference type="Gene3D" id="3.40.50.300">
    <property type="entry name" value="P-loop containing nucleotide triphosphate hydrolases"/>
    <property type="match status" value="1"/>
</dbReference>
<evidence type="ECO:0000256" key="3">
    <source>
        <dbReference type="ARBA" id="ARBA00022448"/>
    </source>
</evidence>
<name>A0AA43ZF99_9HYPH</name>
<accession>A0AA43ZF99</accession>
<evidence type="ECO:0000256" key="1">
    <source>
        <dbReference type="ARBA" id="ARBA00004417"/>
    </source>
</evidence>
<dbReference type="InterPro" id="IPR050093">
    <property type="entry name" value="ABC_SmlMolc_Importer"/>
</dbReference>
<dbReference type="PROSITE" id="PS50893">
    <property type="entry name" value="ABC_TRANSPORTER_2"/>
    <property type="match status" value="1"/>
</dbReference>
<dbReference type="PROSITE" id="PS00211">
    <property type="entry name" value="ABC_TRANSPORTER_1"/>
    <property type="match status" value="1"/>
</dbReference>
<dbReference type="InterPro" id="IPR017871">
    <property type="entry name" value="ABC_transporter-like_CS"/>
</dbReference>
<comment type="subcellular location">
    <subcellularLocation>
        <location evidence="1">Cell inner membrane</location>
        <topology evidence="1">Peripheral membrane protein</topology>
    </subcellularLocation>
</comment>
<dbReference type="InterPro" id="IPR008995">
    <property type="entry name" value="Mo/tungstate-bd_C_term_dom"/>
</dbReference>
<feature type="domain" description="ABC transporter" evidence="7">
    <location>
        <begin position="45"/>
        <end position="275"/>
    </location>
</feature>
<dbReference type="AlphaFoldDB" id="A0AA43ZF99"/>
<dbReference type="InterPro" id="IPR003593">
    <property type="entry name" value="AAA+_ATPase"/>
</dbReference>
<evidence type="ECO:0000256" key="5">
    <source>
        <dbReference type="ARBA" id="ARBA00022840"/>
    </source>
</evidence>
<sequence length="424" mass="44949">MQGGSGAGFASGPAHRSPETSSKCYGTTISCTAVQRITSVPKTFLQIDNISVSYGANRILDGIDLHIAKGEFVALLGSSGCGKTTLLRTIAGFAQPDAGAIRVGSRDVTTFPPDKRGMALVFQSYALWPHMTVAQNIGYGLKLRRRSAADIAGTVTEMERLLGLTGLSARKPAELSGGQRQRVALGRALAINPEILLLDEPMSNLDARIRLQVRHEIRALQQKLGITTVHVTHDREEAMVMADRIVILNAGRIAQEGRPEAVYNRPQTAFVATFMGAENQLILPGGADGETIAIAAGASNAACRVPRDGRMLSTGHLEVRFRAEAATLEERSLAAVPNGEGLVLAGDIVDVSYPGGLWRHTVRVGRQMIQVDAPRACAPGTVVHVTVAPDNLFLFDAPAGTIPAALPHPATALNEARVLEASPN</sequence>
<dbReference type="InterPro" id="IPR027417">
    <property type="entry name" value="P-loop_NTPase"/>
</dbReference>
<dbReference type="GO" id="GO:0016887">
    <property type="term" value="F:ATP hydrolysis activity"/>
    <property type="evidence" value="ECO:0007669"/>
    <property type="project" value="InterPro"/>
</dbReference>
<organism evidence="8 9">
    <name type="scientific">Ferranicluibacter rubi</name>
    <dbReference type="NCBI Taxonomy" id="2715133"/>
    <lineage>
        <taxon>Bacteria</taxon>
        <taxon>Pseudomonadati</taxon>
        <taxon>Pseudomonadota</taxon>
        <taxon>Alphaproteobacteria</taxon>
        <taxon>Hyphomicrobiales</taxon>
        <taxon>Rhizobiaceae</taxon>
        <taxon>Ferranicluibacter</taxon>
    </lineage>
</organism>
<feature type="region of interest" description="Disordered" evidence="6">
    <location>
        <begin position="1"/>
        <end position="23"/>
    </location>
</feature>
<gene>
    <name evidence="8" type="ORF">G8E10_13625</name>
</gene>
<comment type="similarity">
    <text evidence="2">Belongs to the ABC transporter superfamily.</text>
</comment>
<keyword evidence="9" id="KW-1185">Reference proteome</keyword>
<dbReference type="FunFam" id="3.40.50.300:FF:000042">
    <property type="entry name" value="Maltose/maltodextrin ABC transporter, ATP-binding protein"/>
    <property type="match status" value="1"/>
</dbReference>
<dbReference type="SMART" id="SM00382">
    <property type="entry name" value="AAA"/>
    <property type="match status" value="1"/>
</dbReference>
<dbReference type="PANTHER" id="PTHR42781">
    <property type="entry name" value="SPERMIDINE/PUTRESCINE IMPORT ATP-BINDING PROTEIN POTA"/>
    <property type="match status" value="1"/>
</dbReference>
<keyword evidence="5 8" id="KW-0067">ATP-binding</keyword>
<dbReference type="SUPFAM" id="SSF52540">
    <property type="entry name" value="P-loop containing nucleoside triphosphate hydrolases"/>
    <property type="match status" value="1"/>
</dbReference>
<dbReference type="GO" id="GO:0043190">
    <property type="term" value="C:ATP-binding cassette (ABC) transporter complex"/>
    <property type="evidence" value="ECO:0007669"/>
    <property type="project" value="UniProtKB-ARBA"/>
</dbReference>
<reference evidence="8" key="1">
    <citation type="submission" date="2020-03" db="EMBL/GenBank/DDBJ databases">
        <title>Ferranicluibacter endophyticum gen. nov., sp. nov., a new genus isolated from Rubus ulmifolius Schott. stem.</title>
        <authorList>
            <person name="Roca-Couso R."/>
            <person name="Flores-Felix J.D."/>
            <person name="Igual J.M."/>
            <person name="Rivas R."/>
        </authorList>
    </citation>
    <scope>NUCLEOTIDE SEQUENCE</scope>
    <source>
        <strain evidence="8">CRRU44</strain>
    </source>
</reference>